<gene>
    <name evidence="1" type="ORF">AAY24_12405</name>
</gene>
<name>A0A0F7JWW0_9GAMM</name>
<dbReference type="AlphaFoldDB" id="A0A0F7JWW0"/>
<protein>
    <submittedName>
        <fullName evidence="1">Uncharacterized protein</fullName>
    </submittedName>
</protein>
<keyword evidence="2" id="KW-1185">Reference proteome</keyword>
<organism evidence="1 2">
    <name type="scientific">Sedimenticola thiotaurini</name>
    <dbReference type="NCBI Taxonomy" id="1543721"/>
    <lineage>
        <taxon>Bacteria</taxon>
        <taxon>Pseudomonadati</taxon>
        <taxon>Pseudomonadota</taxon>
        <taxon>Gammaproteobacteria</taxon>
        <taxon>Chromatiales</taxon>
        <taxon>Sedimenticolaceae</taxon>
        <taxon>Sedimenticola</taxon>
    </lineage>
</organism>
<sequence>MEYSTMSESVSDRRDQIIAALDYPRSLMEQESKRGTCSQHYQFNEQADDCNECLYILECQAYGEQLASPSLVEATFDELQRLLRFAIEYVSYHLGRLGHDAGRCDCELCTWLRSVTPLLEVAA</sequence>
<dbReference type="EMBL" id="CP011412">
    <property type="protein sequence ID" value="AKH21021.1"/>
    <property type="molecule type" value="Genomic_DNA"/>
</dbReference>
<evidence type="ECO:0000313" key="1">
    <source>
        <dbReference type="EMBL" id="AKH21021.1"/>
    </source>
</evidence>
<dbReference type="Proteomes" id="UP000034410">
    <property type="component" value="Chromosome"/>
</dbReference>
<evidence type="ECO:0000313" key="2">
    <source>
        <dbReference type="Proteomes" id="UP000034410"/>
    </source>
</evidence>
<reference evidence="1 2" key="1">
    <citation type="journal article" date="2015" name="Genome Announc.">
        <title>Complete Genome Sequence of Sedimenticola thiotaurini Strain SIP-G1, a Polyphosphate- and Polyhydroxyalkanoate-Accumulating Sulfur-Oxidizing Gammaproteobacterium Isolated from Salt Marsh Sediments.</title>
        <authorList>
            <person name="Flood B.E."/>
            <person name="Jones D.S."/>
            <person name="Bailey J.V."/>
        </authorList>
    </citation>
    <scope>NUCLEOTIDE SEQUENCE [LARGE SCALE GENOMIC DNA]</scope>
    <source>
        <strain evidence="1 2">SIP-G1</strain>
    </source>
</reference>
<dbReference type="OrthoDB" id="6263931at2"/>
<proteinExistence type="predicted"/>
<dbReference type="KEGG" id="seds:AAY24_12405"/>
<accession>A0A0F7JWW0</accession>